<proteinExistence type="predicted"/>
<dbReference type="AlphaFoldDB" id="A0A6G0WSN2"/>
<evidence type="ECO:0000313" key="2">
    <source>
        <dbReference type="EMBL" id="KAF0730467.1"/>
    </source>
</evidence>
<dbReference type="InterPro" id="IPR043502">
    <property type="entry name" value="DNA/RNA_pol_sf"/>
</dbReference>
<evidence type="ECO:0008006" key="4">
    <source>
        <dbReference type="Google" id="ProtNLM"/>
    </source>
</evidence>
<protein>
    <recommendedName>
        <fullName evidence="4">Reverse transcriptase Ty1/copia-type domain-containing protein</fullName>
    </recommendedName>
</protein>
<organism evidence="2 3">
    <name type="scientific">Aphanomyces euteiches</name>
    <dbReference type="NCBI Taxonomy" id="100861"/>
    <lineage>
        <taxon>Eukaryota</taxon>
        <taxon>Sar</taxon>
        <taxon>Stramenopiles</taxon>
        <taxon>Oomycota</taxon>
        <taxon>Saprolegniomycetes</taxon>
        <taxon>Saprolegniales</taxon>
        <taxon>Verrucalvaceae</taxon>
        <taxon>Aphanomyces</taxon>
    </lineage>
</organism>
<feature type="region of interest" description="Disordered" evidence="1">
    <location>
        <begin position="174"/>
        <end position="219"/>
    </location>
</feature>
<evidence type="ECO:0000256" key="1">
    <source>
        <dbReference type="SAM" id="MobiDB-lite"/>
    </source>
</evidence>
<dbReference type="PANTHER" id="PTHR11439:SF483">
    <property type="entry name" value="PEPTIDE SYNTHASE GLIP-LIKE, PUTATIVE (AFU_ORTHOLOGUE AFUA_3G12920)-RELATED"/>
    <property type="match status" value="1"/>
</dbReference>
<dbReference type="SUPFAM" id="SSF56672">
    <property type="entry name" value="DNA/RNA polymerases"/>
    <property type="match status" value="1"/>
</dbReference>
<keyword evidence="3" id="KW-1185">Reference proteome</keyword>
<comment type="caution">
    <text evidence="2">The sequence shown here is derived from an EMBL/GenBank/DDBJ whole genome shotgun (WGS) entry which is preliminary data.</text>
</comment>
<feature type="compositionally biased region" description="Basic and acidic residues" evidence="1">
    <location>
        <begin position="175"/>
        <end position="184"/>
    </location>
</feature>
<evidence type="ECO:0000313" key="3">
    <source>
        <dbReference type="Proteomes" id="UP000481153"/>
    </source>
</evidence>
<dbReference type="VEuPathDB" id="FungiDB:AeMF1_015925"/>
<gene>
    <name evidence="2" type="ORF">Ae201684_012167</name>
</gene>
<dbReference type="CDD" id="cd09272">
    <property type="entry name" value="RNase_HI_RT_Ty1"/>
    <property type="match status" value="1"/>
</dbReference>
<dbReference type="EMBL" id="VJMJ01000154">
    <property type="protein sequence ID" value="KAF0730467.1"/>
    <property type="molecule type" value="Genomic_DNA"/>
</dbReference>
<dbReference type="Proteomes" id="UP000481153">
    <property type="component" value="Unassembled WGS sequence"/>
</dbReference>
<sequence>MSNDAVGCLMYLMVATRPDIAVAVGVASQFLENPGQQHWSAVKCIFRYLKGTEDFGIEYSGSQDVCGYTDADWAGDTDTRHSTNGYCFMLNNGIVGWKSRKQRTDALSSTEAEYMGLSEASQEAVWMKRLLLDLDEVDVKTPIVVWEDNQGSIALAKNPQSHETHRYSLPLCGRESSRSRHRPEVLPNSKHDCRHVHKSIANGPTSEVANKDGRQASTP</sequence>
<accession>A0A6G0WSN2</accession>
<dbReference type="PANTHER" id="PTHR11439">
    <property type="entry name" value="GAG-POL-RELATED RETROTRANSPOSON"/>
    <property type="match status" value="1"/>
</dbReference>
<name>A0A6G0WSN2_9STRA</name>
<feature type="compositionally biased region" description="Basic and acidic residues" evidence="1">
    <location>
        <begin position="209"/>
        <end position="219"/>
    </location>
</feature>
<reference evidence="2 3" key="1">
    <citation type="submission" date="2019-07" db="EMBL/GenBank/DDBJ databases">
        <title>Genomics analysis of Aphanomyces spp. identifies a new class of oomycete effector associated with host adaptation.</title>
        <authorList>
            <person name="Gaulin E."/>
        </authorList>
    </citation>
    <scope>NUCLEOTIDE SEQUENCE [LARGE SCALE GENOMIC DNA]</scope>
    <source>
        <strain evidence="2 3">ATCC 201684</strain>
    </source>
</reference>